<sequence length="265" mass="29726">MSERDSNDALMNVQHLERFTPKENRTPEAERTYRKERMAAALRIFGKLGFAEGVSGHFTVRDPVHQDHFWVNPMGKSFRQMRVSDLIRVNHQGQVIEGHGILNGAAFTIHSKIHLARPDIVSAAHSHSLYGKTWSTLGRLLDPISQDACAFYQDHILLDTFTGVVLGSSQGEHIARALGENKAAILRNHGLLTVGFSVEETAWWYITMERCCQSQLLAEAVGEPLPIDPECAAETYLEVGTPEVGKFSFRPLYEDLLAAEPEFRK</sequence>
<accession>A0A2N5X7Y0</accession>
<keyword evidence="4" id="KW-1185">Reference proteome</keyword>
<dbReference type="Pfam" id="PF00596">
    <property type="entry name" value="Aldolase_II"/>
    <property type="match status" value="1"/>
</dbReference>
<dbReference type="GO" id="GO:0005996">
    <property type="term" value="P:monosaccharide metabolic process"/>
    <property type="evidence" value="ECO:0007669"/>
    <property type="project" value="UniProtKB-ARBA"/>
</dbReference>
<name>A0A2N5X7Y0_9GAMM</name>
<dbReference type="OrthoDB" id="8859181at2"/>
<dbReference type="InterPro" id="IPR051017">
    <property type="entry name" value="Aldolase-II_Adducin_sf"/>
</dbReference>
<comment type="similarity">
    <text evidence="1">Belongs to the aldolase class II family.</text>
</comment>
<evidence type="ECO:0000313" key="4">
    <source>
        <dbReference type="Proteomes" id="UP000235005"/>
    </source>
</evidence>
<organism evidence="3 4">
    <name type="scientific">Pseudohalioglobus lutimaris</name>
    <dbReference type="NCBI Taxonomy" id="1737061"/>
    <lineage>
        <taxon>Bacteria</taxon>
        <taxon>Pseudomonadati</taxon>
        <taxon>Pseudomonadota</taxon>
        <taxon>Gammaproteobacteria</taxon>
        <taxon>Cellvibrionales</taxon>
        <taxon>Halieaceae</taxon>
        <taxon>Pseudohalioglobus</taxon>
    </lineage>
</organism>
<reference evidence="3 4" key="1">
    <citation type="submission" date="2018-01" db="EMBL/GenBank/DDBJ databases">
        <title>The draft genome sequence of Halioglobus lutimaris HF004.</title>
        <authorList>
            <person name="Du Z.-J."/>
            <person name="Shi M.-J."/>
        </authorList>
    </citation>
    <scope>NUCLEOTIDE SEQUENCE [LARGE SCALE GENOMIC DNA]</scope>
    <source>
        <strain evidence="3 4">HF004</strain>
    </source>
</reference>
<evidence type="ECO:0000259" key="2">
    <source>
        <dbReference type="SMART" id="SM01007"/>
    </source>
</evidence>
<comment type="caution">
    <text evidence="3">The sequence shown here is derived from an EMBL/GenBank/DDBJ whole genome shotgun (WGS) entry which is preliminary data.</text>
</comment>
<dbReference type="GO" id="GO:0005856">
    <property type="term" value="C:cytoskeleton"/>
    <property type="evidence" value="ECO:0007669"/>
    <property type="project" value="TreeGrafter"/>
</dbReference>
<gene>
    <name evidence="3" type="ORF">C0039_00215</name>
</gene>
<evidence type="ECO:0000313" key="3">
    <source>
        <dbReference type="EMBL" id="PLW70593.1"/>
    </source>
</evidence>
<dbReference type="SUPFAM" id="SSF53639">
    <property type="entry name" value="AraD/HMP-PK domain-like"/>
    <property type="match status" value="1"/>
</dbReference>
<dbReference type="GO" id="GO:0051015">
    <property type="term" value="F:actin filament binding"/>
    <property type="evidence" value="ECO:0007669"/>
    <property type="project" value="TreeGrafter"/>
</dbReference>
<dbReference type="AlphaFoldDB" id="A0A2N5X7Y0"/>
<dbReference type="FunFam" id="3.40.225.10:FF:000009">
    <property type="entry name" value="Class II aldolase/adducin N-terminal"/>
    <property type="match status" value="1"/>
</dbReference>
<dbReference type="PANTHER" id="PTHR10672">
    <property type="entry name" value="ADDUCIN"/>
    <property type="match status" value="1"/>
</dbReference>
<dbReference type="Gene3D" id="3.40.225.10">
    <property type="entry name" value="Class II aldolase/adducin N-terminal domain"/>
    <property type="match status" value="1"/>
</dbReference>
<proteinExistence type="inferred from homology"/>
<evidence type="ECO:0000256" key="1">
    <source>
        <dbReference type="ARBA" id="ARBA00037961"/>
    </source>
</evidence>
<dbReference type="RefSeq" id="WP_101516912.1">
    <property type="nucleotide sequence ID" value="NZ_PKUS01000001.1"/>
</dbReference>
<dbReference type="Proteomes" id="UP000235005">
    <property type="component" value="Unassembled WGS sequence"/>
</dbReference>
<dbReference type="InterPro" id="IPR001303">
    <property type="entry name" value="Aldolase_II/adducin_N"/>
</dbReference>
<dbReference type="NCBIfam" id="NF004855">
    <property type="entry name" value="PRK06208.1"/>
    <property type="match status" value="1"/>
</dbReference>
<dbReference type="SMART" id="SM01007">
    <property type="entry name" value="Aldolase_II"/>
    <property type="match status" value="1"/>
</dbReference>
<dbReference type="EMBL" id="PKUS01000001">
    <property type="protein sequence ID" value="PLW70593.1"/>
    <property type="molecule type" value="Genomic_DNA"/>
</dbReference>
<feature type="domain" description="Class II aldolase/adducin N-terminal" evidence="2">
    <location>
        <begin position="36"/>
        <end position="216"/>
    </location>
</feature>
<dbReference type="PANTHER" id="PTHR10672:SF3">
    <property type="entry name" value="PROTEIN HU-LI TAI SHAO"/>
    <property type="match status" value="1"/>
</dbReference>
<dbReference type="InterPro" id="IPR036409">
    <property type="entry name" value="Aldolase_II/adducin_N_sf"/>
</dbReference>
<protein>
    <submittedName>
        <fullName evidence="3">Class II aldolase/adducin family protein</fullName>
    </submittedName>
</protein>